<keyword evidence="2" id="KW-1133">Transmembrane helix</keyword>
<evidence type="ECO:0000256" key="2">
    <source>
        <dbReference type="SAM" id="Phobius"/>
    </source>
</evidence>
<name>A0A0G2E3M9_PHACM</name>
<feature type="compositionally biased region" description="Basic and acidic residues" evidence="1">
    <location>
        <begin position="84"/>
        <end position="98"/>
    </location>
</feature>
<evidence type="ECO:0000256" key="1">
    <source>
        <dbReference type="SAM" id="MobiDB-lite"/>
    </source>
</evidence>
<dbReference type="EMBL" id="LCWF01000137">
    <property type="protein sequence ID" value="KKY17682.1"/>
    <property type="molecule type" value="Genomic_DNA"/>
</dbReference>
<feature type="transmembrane region" description="Helical" evidence="2">
    <location>
        <begin position="312"/>
        <end position="336"/>
    </location>
</feature>
<dbReference type="OrthoDB" id="5398191at2759"/>
<sequence>MAMQYINYLKSKATLSRASPSEKPVLSDEDEQFLNRITSQDVAPPLPDRPEAVAAPAKDAQVALMDGAQNVALPETPSEETPTEEPREIVEEPEKTEKSTIQSKAKTYWSWMRRDSRDSKRKDRDAAADNLTKIAEKVEDTKVQEENVEQVDDAEAKQEEEDMTIALERLNLAAINNRVFSISDETQELLQKFNLVFKDLINGVPTAYDDLEKLLTNSDRQLQSTFKSLPSFLQRLIESLPNKLTSGIAPEIMAAAAERASSSGINMENAGKAAAAAQKMGLKTPSLKDLVGKPSAVAGALRSIIQYLRARFPAFMGMNVLWSLAMFVLLLVFWYCHKRGREVRLEKERQLTEDEVARLDVEYRSMNPDGKITTTADVGASKEDIQAGIEEAQAAREAAKVINSEGGVTDPKPSSLSTTVQAAEQTGT</sequence>
<reference evidence="3 4" key="2">
    <citation type="submission" date="2015-05" db="EMBL/GenBank/DDBJ databases">
        <authorList>
            <person name="Morales-Cruz A."/>
            <person name="Amrine K.C."/>
            <person name="Cantu D."/>
        </authorList>
    </citation>
    <scope>NUCLEOTIDE SEQUENCE [LARGE SCALE GENOMIC DNA]</scope>
    <source>
        <strain evidence="3">UCRPC4</strain>
    </source>
</reference>
<comment type="caution">
    <text evidence="3">The sequence shown here is derived from an EMBL/GenBank/DDBJ whole genome shotgun (WGS) entry which is preliminary data.</text>
</comment>
<dbReference type="AlphaFoldDB" id="A0A0G2E3M9"/>
<reference evidence="3 4" key="1">
    <citation type="submission" date="2015-05" db="EMBL/GenBank/DDBJ databases">
        <title>Distinctive expansion of gene families associated with plant cell wall degradation and secondary metabolism in the genomes of grapevine trunk pathogens.</title>
        <authorList>
            <person name="Lawrence D.P."/>
            <person name="Travadon R."/>
            <person name="Rolshausen P.E."/>
            <person name="Baumgartner K."/>
        </authorList>
    </citation>
    <scope>NUCLEOTIDE SEQUENCE [LARGE SCALE GENOMIC DNA]</scope>
    <source>
        <strain evidence="3">UCRPC4</strain>
    </source>
</reference>
<protein>
    <recommendedName>
        <fullName evidence="5">Ring-like domain-containing protein</fullName>
    </recommendedName>
</protein>
<keyword evidence="4" id="KW-1185">Reference proteome</keyword>
<evidence type="ECO:0000313" key="3">
    <source>
        <dbReference type="EMBL" id="KKY17682.1"/>
    </source>
</evidence>
<proteinExistence type="predicted"/>
<feature type="region of interest" description="Disordered" evidence="1">
    <location>
        <begin position="70"/>
        <end position="103"/>
    </location>
</feature>
<feature type="region of interest" description="Disordered" evidence="1">
    <location>
        <begin position="402"/>
        <end position="428"/>
    </location>
</feature>
<keyword evidence="2" id="KW-0472">Membrane</keyword>
<gene>
    <name evidence="3" type="ORF">UCRPC4_g05315</name>
</gene>
<evidence type="ECO:0008006" key="5">
    <source>
        <dbReference type="Google" id="ProtNLM"/>
    </source>
</evidence>
<keyword evidence="2" id="KW-0812">Transmembrane</keyword>
<organism evidence="3 4">
    <name type="scientific">Phaeomoniella chlamydospora</name>
    <name type="common">Phaeoacremonium chlamydosporum</name>
    <dbReference type="NCBI Taxonomy" id="158046"/>
    <lineage>
        <taxon>Eukaryota</taxon>
        <taxon>Fungi</taxon>
        <taxon>Dikarya</taxon>
        <taxon>Ascomycota</taxon>
        <taxon>Pezizomycotina</taxon>
        <taxon>Eurotiomycetes</taxon>
        <taxon>Chaetothyriomycetidae</taxon>
        <taxon>Phaeomoniellales</taxon>
        <taxon>Phaeomoniellaceae</taxon>
        <taxon>Phaeomoniella</taxon>
    </lineage>
</organism>
<dbReference type="Proteomes" id="UP000053317">
    <property type="component" value="Unassembled WGS sequence"/>
</dbReference>
<feature type="compositionally biased region" description="Polar residues" evidence="1">
    <location>
        <begin position="412"/>
        <end position="428"/>
    </location>
</feature>
<evidence type="ECO:0000313" key="4">
    <source>
        <dbReference type="Proteomes" id="UP000053317"/>
    </source>
</evidence>
<accession>A0A0G2E3M9</accession>